<gene>
    <name evidence="2" type="ORF">EV195_104142</name>
</gene>
<sequence length="164" mass="19481">MMNKNIFFNTIKKVLEQTSFEDIINYDETLIKELRKKTNREIAQFHLCMLELRRELDTFEINKIARSQGLAPHREIFNRFCNGIIASGEEFYNQAKEGKGFLETKLQNNPEEIKQLYYEGLSLVSSAAYYNKKGLDADWDVLLRNEKRRVELEQQVHNKDELER</sequence>
<dbReference type="OrthoDB" id="10005423at2"/>
<dbReference type="RefSeq" id="WP_132794495.1">
    <property type="nucleotide sequence ID" value="NZ_SLXM01000004.1"/>
</dbReference>
<proteinExistence type="predicted"/>
<keyword evidence="3" id="KW-1185">Reference proteome</keyword>
<organism evidence="2 3">
    <name type="scientific">Tenacibaculum skagerrakense</name>
    <dbReference type="NCBI Taxonomy" id="186571"/>
    <lineage>
        <taxon>Bacteria</taxon>
        <taxon>Pseudomonadati</taxon>
        <taxon>Bacteroidota</taxon>
        <taxon>Flavobacteriia</taxon>
        <taxon>Flavobacteriales</taxon>
        <taxon>Flavobacteriaceae</taxon>
        <taxon>Tenacibaculum</taxon>
    </lineage>
</organism>
<dbReference type="EMBL" id="SLXM01000004">
    <property type="protein sequence ID" value="TCP25110.1"/>
    <property type="molecule type" value="Genomic_DNA"/>
</dbReference>
<evidence type="ECO:0000259" key="1">
    <source>
        <dbReference type="Pfam" id="PF14024"/>
    </source>
</evidence>
<dbReference type="Proteomes" id="UP000294564">
    <property type="component" value="Unassembled WGS sequence"/>
</dbReference>
<reference evidence="2 3" key="1">
    <citation type="submission" date="2019-03" db="EMBL/GenBank/DDBJ databases">
        <title>Genomic Encyclopedia of Type Strains, Phase IV (KMG-IV): sequencing the most valuable type-strain genomes for metagenomic binning, comparative biology and taxonomic classification.</title>
        <authorList>
            <person name="Goeker M."/>
        </authorList>
    </citation>
    <scope>NUCLEOTIDE SEQUENCE [LARGE SCALE GENOMIC DNA]</scope>
    <source>
        <strain evidence="2 3">DSM 14836</strain>
    </source>
</reference>
<protein>
    <submittedName>
        <fullName evidence="2">Uncharacterized protein DUF4240</fullName>
    </submittedName>
</protein>
<dbReference type="Pfam" id="PF14024">
    <property type="entry name" value="DUF4240"/>
    <property type="match status" value="1"/>
</dbReference>
<accession>A0A4R2NT61</accession>
<dbReference type="AlphaFoldDB" id="A0A4R2NT61"/>
<dbReference type="InterPro" id="IPR025334">
    <property type="entry name" value="DUF4240"/>
</dbReference>
<comment type="caution">
    <text evidence="2">The sequence shown here is derived from an EMBL/GenBank/DDBJ whole genome shotgun (WGS) entry which is preliminary data.</text>
</comment>
<feature type="domain" description="DUF4240" evidence="1">
    <location>
        <begin position="2"/>
        <end position="129"/>
    </location>
</feature>
<name>A0A4R2NT61_9FLAO</name>
<evidence type="ECO:0000313" key="2">
    <source>
        <dbReference type="EMBL" id="TCP25110.1"/>
    </source>
</evidence>
<evidence type="ECO:0000313" key="3">
    <source>
        <dbReference type="Proteomes" id="UP000294564"/>
    </source>
</evidence>